<sequence length="273" mass="30782">MEPILEVVGLRKRFSGFELREVSFTLERGYIMGFIGPNGAGKTTTIKLIMNLLKKDRGIVKIFGLENVKKDLLIQKSYLFYLIFVALIAIISFSGLKRGDIFLPVTFILTYVFMQHACYCDDKNNAHLLLNSLPLSRKKIVLSRYLSLFVFFTISLGFCAALGWISELIFSDFIHFSFPAEGVAAVLAAALLMNSIGLPVFYTFGYSKARIVNVILFIGIFNAFLFLESAGKFIANFFNKGSLFSGYFVLIIAFFIYALSYSVSAKIYSKREF</sequence>
<evidence type="ECO:0000313" key="3">
    <source>
        <dbReference type="EMBL" id="SHM76724.1"/>
    </source>
</evidence>
<dbReference type="Proteomes" id="UP000184375">
    <property type="component" value="Unassembled WGS sequence"/>
</dbReference>
<protein>
    <submittedName>
        <fullName evidence="3">ABC transporter</fullName>
    </submittedName>
</protein>
<gene>
    <name evidence="3" type="ORF">SAMN05660826_01892</name>
</gene>
<feature type="transmembrane region" description="Helical" evidence="1">
    <location>
        <begin position="185"/>
        <end position="204"/>
    </location>
</feature>
<dbReference type="AlphaFoldDB" id="A0A1M7LF14"/>
<keyword evidence="1" id="KW-0812">Transmembrane</keyword>
<evidence type="ECO:0000256" key="1">
    <source>
        <dbReference type="SAM" id="Phobius"/>
    </source>
</evidence>
<organism evidence="3 4">
    <name type="scientific">Caldanaerovirga acetigignens</name>
    <dbReference type="NCBI Taxonomy" id="447595"/>
    <lineage>
        <taxon>Bacteria</taxon>
        <taxon>Bacillati</taxon>
        <taxon>Bacillota</taxon>
        <taxon>Clostridia</taxon>
        <taxon>Thermosediminibacterales</taxon>
        <taxon>Thermosediminibacteraceae</taxon>
        <taxon>Caldanaerovirga</taxon>
    </lineage>
</organism>
<reference evidence="4" key="1">
    <citation type="submission" date="2016-11" db="EMBL/GenBank/DDBJ databases">
        <authorList>
            <person name="Varghese N."/>
            <person name="Submissions S."/>
        </authorList>
    </citation>
    <scope>NUCLEOTIDE SEQUENCE [LARGE SCALE GENOMIC DNA]</scope>
    <source>
        <strain evidence="4">DSM 18802</strain>
    </source>
</reference>
<dbReference type="SUPFAM" id="SSF52540">
    <property type="entry name" value="P-loop containing nucleoside triphosphate hydrolases"/>
    <property type="match status" value="1"/>
</dbReference>
<dbReference type="OrthoDB" id="1729823at2"/>
<keyword evidence="4" id="KW-1185">Reference proteome</keyword>
<dbReference type="Pfam" id="PF00005">
    <property type="entry name" value="ABC_tran"/>
    <property type="match status" value="1"/>
</dbReference>
<dbReference type="RefSeq" id="WP_073257853.1">
    <property type="nucleotide sequence ID" value="NZ_FRCR01000012.1"/>
</dbReference>
<keyword evidence="1" id="KW-1133">Transmembrane helix</keyword>
<feature type="transmembrane region" description="Helical" evidence="1">
    <location>
        <begin position="211"/>
        <end position="227"/>
    </location>
</feature>
<feature type="transmembrane region" description="Helical" evidence="1">
    <location>
        <begin position="101"/>
        <end position="120"/>
    </location>
</feature>
<dbReference type="EMBL" id="FRCR01000012">
    <property type="protein sequence ID" value="SHM76724.1"/>
    <property type="molecule type" value="Genomic_DNA"/>
</dbReference>
<keyword evidence="1" id="KW-0472">Membrane</keyword>
<dbReference type="Pfam" id="PF13346">
    <property type="entry name" value="ABC2_membrane_5"/>
    <property type="match status" value="1"/>
</dbReference>
<dbReference type="STRING" id="447595.SAMN05660826_01892"/>
<evidence type="ECO:0000313" key="4">
    <source>
        <dbReference type="Proteomes" id="UP000184375"/>
    </source>
</evidence>
<dbReference type="InterPro" id="IPR027417">
    <property type="entry name" value="P-loop_NTPase"/>
</dbReference>
<dbReference type="InterPro" id="IPR003439">
    <property type="entry name" value="ABC_transporter-like_ATP-bd"/>
</dbReference>
<feature type="domain" description="ABC transporter" evidence="2">
    <location>
        <begin position="19"/>
        <end position="65"/>
    </location>
</feature>
<dbReference type="GO" id="GO:0016887">
    <property type="term" value="F:ATP hydrolysis activity"/>
    <property type="evidence" value="ECO:0007669"/>
    <property type="project" value="InterPro"/>
</dbReference>
<name>A0A1M7LF14_9FIRM</name>
<dbReference type="PANTHER" id="PTHR41309:SF2">
    <property type="entry name" value="MEMBRANE PROTEIN"/>
    <property type="match status" value="1"/>
</dbReference>
<feature type="transmembrane region" description="Helical" evidence="1">
    <location>
        <begin position="78"/>
        <end position="95"/>
    </location>
</feature>
<proteinExistence type="predicted"/>
<dbReference type="PANTHER" id="PTHR41309">
    <property type="entry name" value="MEMBRANE PROTEIN-RELATED"/>
    <property type="match status" value="1"/>
</dbReference>
<evidence type="ECO:0000259" key="2">
    <source>
        <dbReference type="Pfam" id="PF00005"/>
    </source>
</evidence>
<feature type="transmembrane region" description="Helical" evidence="1">
    <location>
        <begin position="141"/>
        <end position="165"/>
    </location>
</feature>
<feature type="transmembrane region" description="Helical" evidence="1">
    <location>
        <begin position="247"/>
        <end position="268"/>
    </location>
</feature>
<dbReference type="Gene3D" id="3.40.50.300">
    <property type="entry name" value="P-loop containing nucleotide triphosphate hydrolases"/>
    <property type="match status" value="1"/>
</dbReference>
<dbReference type="InterPro" id="IPR025699">
    <property type="entry name" value="ABC2_memb-like"/>
</dbReference>
<dbReference type="GO" id="GO:0005524">
    <property type="term" value="F:ATP binding"/>
    <property type="evidence" value="ECO:0007669"/>
    <property type="project" value="InterPro"/>
</dbReference>
<accession>A0A1M7LF14</accession>